<gene>
    <name evidence="6" type="ORF">EV666_10170</name>
</gene>
<dbReference type="AlphaFoldDB" id="A0A4R2GX82"/>
<keyword evidence="7" id="KW-1185">Reference proteome</keyword>
<dbReference type="GO" id="GO:0030288">
    <property type="term" value="C:outer membrane-bounded periplasmic space"/>
    <property type="evidence" value="ECO:0007669"/>
    <property type="project" value="TreeGrafter"/>
</dbReference>
<feature type="compositionally biased region" description="Low complexity" evidence="4">
    <location>
        <begin position="53"/>
        <end position="69"/>
    </location>
</feature>
<dbReference type="OrthoDB" id="9811926at2"/>
<dbReference type="Proteomes" id="UP000294881">
    <property type="component" value="Unassembled WGS sequence"/>
</dbReference>
<keyword evidence="3" id="KW-0574">Periplasm</keyword>
<dbReference type="GO" id="GO:0009279">
    <property type="term" value="C:cell outer membrane"/>
    <property type="evidence" value="ECO:0007669"/>
    <property type="project" value="TreeGrafter"/>
</dbReference>
<dbReference type="NCBIfam" id="TIGR03002">
    <property type="entry name" value="outer_YhbN_LptA"/>
    <property type="match status" value="1"/>
</dbReference>
<evidence type="ECO:0000256" key="2">
    <source>
        <dbReference type="ARBA" id="ARBA00022729"/>
    </source>
</evidence>
<evidence type="ECO:0000256" key="3">
    <source>
        <dbReference type="ARBA" id="ARBA00022764"/>
    </source>
</evidence>
<dbReference type="EMBL" id="SLWL01000001">
    <property type="protein sequence ID" value="TCO15822.1"/>
    <property type="molecule type" value="Genomic_DNA"/>
</dbReference>
<evidence type="ECO:0000313" key="7">
    <source>
        <dbReference type="Proteomes" id="UP000294881"/>
    </source>
</evidence>
<dbReference type="PANTHER" id="PTHR36504:SF1">
    <property type="entry name" value="LIPOPOLYSACCHARIDE EXPORT SYSTEM PROTEIN LPTA"/>
    <property type="match status" value="1"/>
</dbReference>
<feature type="region of interest" description="Disordered" evidence="4">
    <location>
        <begin position="1"/>
        <end position="22"/>
    </location>
</feature>
<name>A0A4R2GX82_9HYPH</name>
<dbReference type="RefSeq" id="WP_132001219.1">
    <property type="nucleotide sequence ID" value="NZ_JBHUNN010000002.1"/>
</dbReference>
<comment type="caution">
    <text evidence="6">The sequence shown here is derived from an EMBL/GenBank/DDBJ whole genome shotgun (WGS) entry which is preliminary data.</text>
</comment>
<evidence type="ECO:0000313" key="6">
    <source>
        <dbReference type="EMBL" id="TCO15822.1"/>
    </source>
</evidence>
<dbReference type="PANTHER" id="PTHR36504">
    <property type="entry name" value="LIPOPOLYSACCHARIDE EXPORT SYSTEM PROTEIN LPTA"/>
    <property type="match status" value="1"/>
</dbReference>
<feature type="domain" description="Organic solvent tolerance-like N-terminal" evidence="5">
    <location>
        <begin position="82"/>
        <end position="205"/>
    </location>
</feature>
<dbReference type="GO" id="GO:0015920">
    <property type="term" value="P:lipopolysaccharide transport"/>
    <property type="evidence" value="ECO:0007669"/>
    <property type="project" value="InterPro"/>
</dbReference>
<feature type="region of interest" description="Disordered" evidence="4">
    <location>
        <begin position="53"/>
        <end position="77"/>
    </location>
</feature>
<dbReference type="InterPro" id="IPR014340">
    <property type="entry name" value="LptA"/>
</dbReference>
<evidence type="ECO:0000256" key="4">
    <source>
        <dbReference type="SAM" id="MobiDB-lite"/>
    </source>
</evidence>
<evidence type="ECO:0000256" key="1">
    <source>
        <dbReference type="ARBA" id="ARBA00022448"/>
    </source>
</evidence>
<dbReference type="Pfam" id="PF03968">
    <property type="entry name" value="LptD_N"/>
    <property type="match status" value="1"/>
</dbReference>
<dbReference type="Gene3D" id="2.60.450.10">
    <property type="entry name" value="Lipopolysaccharide (LPS) transport protein A like domain"/>
    <property type="match status" value="1"/>
</dbReference>
<protein>
    <submittedName>
        <fullName evidence="6">Lipopolysaccharide export system protein LptA</fullName>
    </submittedName>
</protein>
<dbReference type="InterPro" id="IPR052037">
    <property type="entry name" value="LPS_export_LptA"/>
</dbReference>
<dbReference type="GO" id="GO:0017089">
    <property type="term" value="F:glycolipid transfer activity"/>
    <property type="evidence" value="ECO:0007669"/>
    <property type="project" value="TreeGrafter"/>
</dbReference>
<dbReference type="InterPro" id="IPR005653">
    <property type="entry name" value="OstA-like_N"/>
</dbReference>
<keyword evidence="1" id="KW-0813">Transport</keyword>
<organism evidence="6 7">
    <name type="scientific">Camelimonas lactis</name>
    <dbReference type="NCBI Taxonomy" id="659006"/>
    <lineage>
        <taxon>Bacteria</taxon>
        <taxon>Pseudomonadati</taxon>
        <taxon>Pseudomonadota</taxon>
        <taxon>Alphaproteobacteria</taxon>
        <taxon>Hyphomicrobiales</taxon>
        <taxon>Chelatococcaceae</taxon>
        <taxon>Camelimonas</taxon>
    </lineage>
</organism>
<accession>A0A4R2GX82</accession>
<reference evidence="6 7" key="1">
    <citation type="submission" date="2019-03" db="EMBL/GenBank/DDBJ databases">
        <title>Genomic Encyclopedia of Type Strains, Phase IV (KMG-IV): sequencing the most valuable type-strain genomes for metagenomic binning, comparative biology and taxonomic classification.</title>
        <authorList>
            <person name="Goeker M."/>
        </authorList>
    </citation>
    <scope>NUCLEOTIDE SEQUENCE [LARGE SCALE GENOMIC DNA]</scope>
    <source>
        <strain evidence="6 7">DSM 22958</strain>
    </source>
</reference>
<feature type="region of interest" description="Disordered" evidence="4">
    <location>
        <begin position="206"/>
        <end position="244"/>
    </location>
</feature>
<evidence type="ECO:0000259" key="5">
    <source>
        <dbReference type="Pfam" id="PF03968"/>
    </source>
</evidence>
<dbReference type="GO" id="GO:0001530">
    <property type="term" value="F:lipopolysaccharide binding"/>
    <property type="evidence" value="ECO:0007669"/>
    <property type="project" value="InterPro"/>
</dbReference>
<keyword evidence="2" id="KW-0732">Signal</keyword>
<proteinExistence type="predicted"/>
<sequence length="244" mass="25368">MMRRFAPDSCPPAGAPAASRRGLPPDMVWRGALAACMGIAALLPVAPASAQPKKPHAAAAPAPAQNQGFAGFGGANSKEPIKIDSDRLDVFDKEKKAIFAGNVVAVQGETTMRCKTLTVFYEQGVGAQGGARPAPGAQAAGGGDNGVRRLECAGPMTVVSKDQIATADNAIYDKGEQKVYLNGNAKLSQGENVTTGDRLIYDLSTSRASVERKPGQRVRALLVPGNDDKQQPGKPAKAQPGKQH</sequence>